<dbReference type="InterPro" id="IPR002931">
    <property type="entry name" value="Transglutaminase-like"/>
</dbReference>
<dbReference type="Gene3D" id="3.10.620.30">
    <property type="match status" value="1"/>
</dbReference>
<reference evidence="5" key="1">
    <citation type="submission" date="2009-05" db="EMBL/GenBank/DDBJ databases">
        <title>Complete sequence of chromosome of Thauera sp. MZ1T.</title>
        <authorList>
            <consortium name="US DOE Joint Genome Institute"/>
            <person name="Lucas S."/>
            <person name="Copeland A."/>
            <person name="Lapidus A."/>
            <person name="Glavina del Rio T."/>
            <person name="Dalin E."/>
            <person name="Tice H."/>
            <person name="Bruce D."/>
            <person name="Goodwin L."/>
            <person name="Pitluck S."/>
            <person name="Sims D."/>
            <person name="Brettin T."/>
            <person name="Detter J.C."/>
            <person name="Han C."/>
            <person name="Larimer F."/>
            <person name="Land M."/>
            <person name="Hauser L."/>
            <person name="Kyrpides N."/>
            <person name="Mikhailova N."/>
            <person name="Sayler G.S."/>
        </authorList>
    </citation>
    <scope>NUCLEOTIDE SEQUENCE [LARGE SCALE GENOMIC DNA]</scope>
    <source>
        <strain evidence="5">MZ1T</strain>
    </source>
</reference>
<dbReference type="AlphaFoldDB" id="C4KB33"/>
<evidence type="ECO:0000256" key="1">
    <source>
        <dbReference type="SAM" id="MobiDB-lite"/>
    </source>
</evidence>
<evidence type="ECO:0000313" key="4">
    <source>
        <dbReference type="EMBL" id="ACR01609.1"/>
    </source>
</evidence>
<name>C4KB33_THASP</name>
<dbReference type="SMART" id="SM00460">
    <property type="entry name" value="TGc"/>
    <property type="match status" value="1"/>
</dbReference>
<dbReference type="Pfam" id="PF11992">
    <property type="entry name" value="TgpA_N"/>
    <property type="match status" value="1"/>
</dbReference>
<keyword evidence="2" id="KW-0812">Transmembrane</keyword>
<dbReference type="eggNOG" id="COG1305">
    <property type="taxonomic scope" value="Bacteria"/>
</dbReference>
<feature type="domain" description="Transglutaminase-like" evidence="3">
    <location>
        <begin position="421"/>
        <end position="492"/>
    </location>
</feature>
<accession>C4KB33</accession>
<sequence>MSAERPPRLGGLLHRSGPPRRTRAARPTPTLRRDQGVWLLAAAALAIAPHAVWLPGWVAALGLGLLAWRALLLWRGSRPPPRALLFALALAAAAGVRLEFGHFFGREPGVAVLVLLLGLKLLETRAARDIRAGVLLSLFLQLAIFFEDQSLPVAVPVLAGTLLALGALVALADPDGGERERLRTAATLLAQGLPFMLILFVLFPRIQGPLWGLPADAFSARTGLSDTMRPGSISALGQSDEIALRAAFAGAPPPPAQRYWRGPVLTRFDGREWHAEAAAESFAPSYTPQGERIDYLITIEPHLRRWLLALEHPGPAQPPIRYTGDLRALAAEPLRARARFTLGAYPHTPVGMDEAPAVLAAATALPAESNPRSRRLAAELAVGARDHAEILERVLARLRALRLGYTLRPPMLGRHAADEFLFDTRRGFCEHFASAFAVLMRAAGVPTRIVTGYQGGDINPIDGQLVVRQSDAHAWAEVWLQGRGWLRVDPTALAAPERIDGGLAAALADAGELPFMLRADMAWLRGLRHRWEAVANLWNQHVLGYNPERQRELLARIGLGTGRLAPPLGALVATAVLLFAALYAWSLRRPHVRDPLTCTWERFCAKMAAAGAARPAWQGPQDYADELAARFPAHASELRGICMLYARLRYGPPAPEEQLRLLYNRIASLRLE</sequence>
<dbReference type="EMBL" id="CP001281">
    <property type="protein sequence ID" value="ACR01609.1"/>
    <property type="molecule type" value="Genomic_DNA"/>
</dbReference>
<dbReference type="HOGENOM" id="CLU_012397_0_0_4"/>
<dbReference type="InterPro" id="IPR021878">
    <property type="entry name" value="TgpA_N"/>
</dbReference>
<dbReference type="STRING" id="85643.Tmz1t_3011"/>
<dbReference type="Proteomes" id="UP000002186">
    <property type="component" value="Chromosome"/>
</dbReference>
<feature type="transmembrane region" description="Helical" evidence="2">
    <location>
        <begin position="80"/>
        <end position="98"/>
    </location>
</feature>
<dbReference type="InterPro" id="IPR052901">
    <property type="entry name" value="Bact_TGase-like"/>
</dbReference>
<gene>
    <name evidence="4" type="ordered locus">Tmz1t_3011</name>
</gene>
<dbReference type="Pfam" id="PF13559">
    <property type="entry name" value="DUF4129"/>
    <property type="match status" value="1"/>
</dbReference>
<keyword evidence="5" id="KW-1185">Reference proteome</keyword>
<dbReference type="KEGG" id="tmz:Tmz1t_3011"/>
<keyword evidence="2" id="KW-1133">Transmembrane helix</keyword>
<proteinExistence type="predicted"/>
<feature type="transmembrane region" description="Helical" evidence="2">
    <location>
        <begin position="184"/>
        <end position="203"/>
    </location>
</feature>
<feature type="transmembrane region" description="Helical" evidence="2">
    <location>
        <begin position="152"/>
        <end position="172"/>
    </location>
</feature>
<protein>
    <submittedName>
        <fullName evidence="4">Transglutaminase domain protein</fullName>
    </submittedName>
</protein>
<dbReference type="SUPFAM" id="SSF54001">
    <property type="entry name" value="Cysteine proteinases"/>
    <property type="match status" value="1"/>
</dbReference>
<dbReference type="PANTHER" id="PTHR42736">
    <property type="entry name" value="PROTEIN-GLUTAMINE GAMMA-GLUTAMYLTRANSFERASE"/>
    <property type="match status" value="1"/>
</dbReference>
<reference evidence="4 5" key="2">
    <citation type="journal article" date="2012" name="Stand. Genomic Sci.">
        <title>Complete genome sequence of Thauera aminoaromatica strain MZ1T.</title>
        <authorList>
            <person name="Jiang K."/>
            <person name="Sanseverino J."/>
            <person name="Chauhan A."/>
            <person name="Lucas S."/>
            <person name="Copeland A."/>
            <person name="Lapidus A."/>
            <person name="Del Rio T.G."/>
            <person name="Dalin E."/>
            <person name="Tice H."/>
            <person name="Bruce D."/>
            <person name="Goodwin L."/>
            <person name="Pitluck S."/>
            <person name="Sims D."/>
            <person name="Brettin T."/>
            <person name="Detter J.C."/>
            <person name="Han C."/>
            <person name="Chang Y.J."/>
            <person name="Larimer F."/>
            <person name="Land M."/>
            <person name="Hauser L."/>
            <person name="Kyrpides N.C."/>
            <person name="Mikhailova N."/>
            <person name="Moser S."/>
            <person name="Jegier P."/>
            <person name="Close D."/>
            <person name="Debruyn J.M."/>
            <person name="Wang Y."/>
            <person name="Layton A.C."/>
            <person name="Allen M.S."/>
            <person name="Sayler G.S."/>
        </authorList>
    </citation>
    <scope>NUCLEOTIDE SEQUENCE [LARGE SCALE GENOMIC DNA]</scope>
    <source>
        <strain evidence="4 5">MZ1T</strain>
    </source>
</reference>
<evidence type="ECO:0000256" key="2">
    <source>
        <dbReference type="SAM" id="Phobius"/>
    </source>
</evidence>
<feature type="transmembrane region" description="Helical" evidence="2">
    <location>
        <begin position="37"/>
        <end position="68"/>
    </location>
</feature>
<dbReference type="InterPro" id="IPR038765">
    <property type="entry name" value="Papain-like_cys_pep_sf"/>
</dbReference>
<evidence type="ECO:0000313" key="5">
    <source>
        <dbReference type="Proteomes" id="UP000002186"/>
    </source>
</evidence>
<feature type="region of interest" description="Disordered" evidence="1">
    <location>
        <begin position="1"/>
        <end position="28"/>
    </location>
</feature>
<dbReference type="PANTHER" id="PTHR42736:SF1">
    <property type="entry name" value="PROTEIN-GLUTAMINE GAMMA-GLUTAMYLTRANSFERASE"/>
    <property type="match status" value="1"/>
</dbReference>
<dbReference type="InterPro" id="IPR025403">
    <property type="entry name" value="TgpA-like_C"/>
</dbReference>
<organism evidence="4 5">
    <name type="scientific">Thauera aminoaromatica</name>
    <dbReference type="NCBI Taxonomy" id="164330"/>
    <lineage>
        <taxon>Bacteria</taxon>
        <taxon>Pseudomonadati</taxon>
        <taxon>Pseudomonadota</taxon>
        <taxon>Betaproteobacteria</taxon>
        <taxon>Rhodocyclales</taxon>
        <taxon>Zoogloeaceae</taxon>
        <taxon>Thauera</taxon>
    </lineage>
</organism>
<dbReference type="RefSeq" id="WP_012585783.1">
    <property type="nucleotide sequence ID" value="NC_011662.2"/>
</dbReference>
<dbReference type="Pfam" id="PF01841">
    <property type="entry name" value="Transglut_core"/>
    <property type="match status" value="1"/>
</dbReference>
<keyword evidence="2" id="KW-0472">Membrane</keyword>
<feature type="transmembrane region" description="Helical" evidence="2">
    <location>
        <begin position="564"/>
        <end position="585"/>
    </location>
</feature>
<evidence type="ECO:0000259" key="3">
    <source>
        <dbReference type="SMART" id="SM00460"/>
    </source>
</evidence>